<evidence type="ECO:0000313" key="5">
    <source>
        <dbReference type="EMBL" id="KAB5742992.1"/>
    </source>
</evidence>
<dbReference type="GO" id="GO:0003677">
    <property type="term" value="F:DNA binding"/>
    <property type="evidence" value="ECO:0007669"/>
    <property type="project" value="UniProtKB-KW"/>
</dbReference>
<keyword evidence="5" id="KW-0255">Endonuclease</keyword>
<feature type="domain" description="Type I restriction modification DNA specificity" evidence="4">
    <location>
        <begin position="20"/>
        <end position="197"/>
    </location>
</feature>
<comment type="caution">
    <text evidence="5">The sequence shown here is derived from an EMBL/GenBank/DDBJ whole genome shotgun (WGS) entry which is preliminary data.</text>
</comment>
<dbReference type="PANTHER" id="PTHR30408">
    <property type="entry name" value="TYPE-1 RESTRICTION ENZYME ECOKI SPECIFICITY PROTEIN"/>
    <property type="match status" value="1"/>
</dbReference>
<evidence type="ECO:0000256" key="3">
    <source>
        <dbReference type="ARBA" id="ARBA00023125"/>
    </source>
</evidence>
<keyword evidence="5" id="KW-0378">Hydrolase</keyword>
<dbReference type="InterPro" id="IPR000055">
    <property type="entry name" value="Restrct_endonuc_typeI_TRD"/>
</dbReference>
<protein>
    <submittedName>
        <fullName evidence="5">Restriction endonuclease subunit S</fullName>
    </submittedName>
</protein>
<keyword evidence="2" id="KW-0680">Restriction system</keyword>
<dbReference type="EMBL" id="WDLT01000026">
    <property type="protein sequence ID" value="KAB5742992.1"/>
    <property type="molecule type" value="Genomic_DNA"/>
</dbReference>
<dbReference type="PANTHER" id="PTHR30408:SF12">
    <property type="entry name" value="TYPE I RESTRICTION ENZYME MJAVIII SPECIFICITY SUBUNIT"/>
    <property type="match status" value="1"/>
</dbReference>
<evidence type="ECO:0000256" key="2">
    <source>
        <dbReference type="ARBA" id="ARBA00022747"/>
    </source>
</evidence>
<proteinExistence type="inferred from homology"/>
<evidence type="ECO:0000259" key="4">
    <source>
        <dbReference type="Pfam" id="PF01420"/>
    </source>
</evidence>
<dbReference type="SUPFAM" id="SSF116734">
    <property type="entry name" value="DNA methylase specificity domain"/>
    <property type="match status" value="2"/>
</dbReference>
<keyword evidence="5" id="KW-0540">Nuclease</keyword>
<sequence length="407" mass="46295">MAEQHGKALVPQIRFAGFTDPWEQRKLGEVATFGGGHTPSMSDSDNYEGGNVLWVTSQDVKSHYLDGTTTQITEKGAKELTLYPAGSLVMVTRSGILRHTLPVAELRKPSTVNQDIRVILPQENYYGQWLLQFFISRNKELLLEFGKTGTTVESVDFSKMRDMVLLTPSLPEQQQIGRYFARLDNLITLHQRKYDKLCVLKKSMLDKMFPKGGSLYPEIRFAGFTDPWEQRKLGELFEESDERASDREILSVSVANGIYPASESDRETNPGASLANYKIVHFGDVVYNSMRMWQGAVDASRYDGIVSPAYVVTRPNSEVYARFFARLLRQPMLLKQYQQVSQGNSKDTQVLKFDDFASIGISMPASENEQRQIGAFFDRLDSLITLHQRKLELLRNIKKSMLDKMFV</sequence>
<comment type="similarity">
    <text evidence="1">Belongs to the type-I restriction system S methylase family.</text>
</comment>
<feature type="domain" description="Type I restriction modification DNA specificity" evidence="4">
    <location>
        <begin position="226"/>
        <end position="394"/>
    </location>
</feature>
<keyword evidence="3" id="KW-0238">DNA-binding</keyword>
<dbReference type="Gene3D" id="3.90.220.20">
    <property type="entry name" value="DNA methylase specificity domains"/>
    <property type="match status" value="2"/>
</dbReference>
<dbReference type="InterPro" id="IPR044946">
    <property type="entry name" value="Restrct_endonuc_typeI_TRD_sf"/>
</dbReference>
<evidence type="ECO:0000313" key="6">
    <source>
        <dbReference type="Proteomes" id="UP000437631"/>
    </source>
</evidence>
<dbReference type="AlphaFoldDB" id="A0A7J5MV19"/>
<dbReference type="Pfam" id="PF01420">
    <property type="entry name" value="Methylase_S"/>
    <property type="match status" value="2"/>
</dbReference>
<dbReference type="InterPro" id="IPR052021">
    <property type="entry name" value="Type-I_RS_S_subunit"/>
</dbReference>
<dbReference type="CDD" id="cd17249">
    <property type="entry name" value="RMtype1_S_EcoR124I-TRD2-CR2_like"/>
    <property type="match status" value="1"/>
</dbReference>
<reference evidence="5 6" key="1">
    <citation type="journal article" date="2019" name="Nat. Med.">
        <title>A library of human gut bacterial isolates paired with longitudinal multiomics data enables mechanistic microbiome research.</title>
        <authorList>
            <person name="Poyet M."/>
            <person name="Groussin M."/>
            <person name="Gibbons S.M."/>
            <person name="Avila-Pacheco J."/>
            <person name="Jiang X."/>
            <person name="Kearney S.M."/>
            <person name="Perrotta A.R."/>
            <person name="Berdy B."/>
            <person name="Zhao S."/>
            <person name="Lieberman T.D."/>
            <person name="Swanson P.K."/>
            <person name="Smith M."/>
            <person name="Roesemann S."/>
            <person name="Alexander J.E."/>
            <person name="Rich S.A."/>
            <person name="Livny J."/>
            <person name="Vlamakis H."/>
            <person name="Clish C."/>
            <person name="Bullock K."/>
            <person name="Deik A."/>
            <person name="Scott J."/>
            <person name="Pierce K.A."/>
            <person name="Xavier R.J."/>
            <person name="Alm E.J."/>
        </authorList>
    </citation>
    <scope>NUCLEOTIDE SEQUENCE [LARGE SCALE GENOMIC DNA]</scope>
    <source>
        <strain evidence="5 6">BIOML-A190</strain>
    </source>
</reference>
<organism evidence="5 6">
    <name type="scientific">Bifidobacterium adolescentis</name>
    <dbReference type="NCBI Taxonomy" id="1680"/>
    <lineage>
        <taxon>Bacteria</taxon>
        <taxon>Bacillati</taxon>
        <taxon>Actinomycetota</taxon>
        <taxon>Actinomycetes</taxon>
        <taxon>Bifidobacteriales</taxon>
        <taxon>Bifidobacteriaceae</taxon>
        <taxon>Bifidobacterium</taxon>
    </lineage>
</organism>
<evidence type="ECO:0000256" key="1">
    <source>
        <dbReference type="ARBA" id="ARBA00010923"/>
    </source>
</evidence>
<dbReference type="Gene3D" id="1.10.287.1120">
    <property type="entry name" value="Bipartite methylase S protein"/>
    <property type="match status" value="1"/>
</dbReference>
<dbReference type="GO" id="GO:0009307">
    <property type="term" value="P:DNA restriction-modification system"/>
    <property type="evidence" value="ECO:0007669"/>
    <property type="project" value="UniProtKB-KW"/>
</dbReference>
<accession>A0A7J5MV19</accession>
<gene>
    <name evidence="5" type="ORF">GA752_10420</name>
</gene>
<dbReference type="GO" id="GO:0004519">
    <property type="term" value="F:endonuclease activity"/>
    <property type="evidence" value="ECO:0007669"/>
    <property type="project" value="UniProtKB-KW"/>
</dbReference>
<name>A0A7J5MV19_BIFAD</name>
<dbReference type="Proteomes" id="UP000437631">
    <property type="component" value="Unassembled WGS sequence"/>
</dbReference>